<feature type="domain" description="Tyrosine specific protein phosphatases" evidence="2">
    <location>
        <begin position="81"/>
        <end position="148"/>
    </location>
</feature>
<dbReference type="Proteomes" id="UP000244940">
    <property type="component" value="Unassembled WGS sequence"/>
</dbReference>
<dbReference type="InterPro" id="IPR057023">
    <property type="entry name" value="PTP-SAK"/>
</dbReference>
<dbReference type="AlphaFoldDB" id="A0A2U2CGG2"/>
<proteinExistence type="predicted"/>
<evidence type="ECO:0000259" key="2">
    <source>
        <dbReference type="PROSITE" id="PS50056"/>
    </source>
</evidence>
<evidence type="ECO:0000313" key="4">
    <source>
        <dbReference type="Proteomes" id="UP000244940"/>
    </source>
</evidence>
<keyword evidence="1" id="KW-0378">Hydrolase</keyword>
<evidence type="ECO:0000256" key="1">
    <source>
        <dbReference type="ARBA" id="ARBA00022801"/>
    </source>
</evidence>
<reference evidence="3 4" key="1">
    <citation type="submission" date="2018-05" db="EMBL/GenBank/DDBJ databases">
        <title>Pararhodobacter marina sp. nov., isolated from deep-sea water of the Indian Ocean.</title>
        <authorList>
            <person name="Lai Q.Sr."/>
            <person name="Liu X."/>
            <person name="Shao Z."/>
        </authorList>
    </citation>
    <scope>NUCLEOTIDE SEQUENCE [LARGE SCALE GENOMIC DNA]</scope>
    <source>
        <strain evidence="3 4">CIC4N-9</strain>
    </source>
</reference>
<dbReference type="GeneID" id="94364098"/>
<sequence length="157" mass="16605">MTFSISSLALRGGTLALCPLPVTPVERAAVAAFAPDLVVSMTRLDEMTALEAGDLPDWLRGQGIGWRHFPVADYDVPPDDADWTGLAQAVFAVLDRAGTVIVHCRGGLGRSGMLALRLMIDSGEEPDAALTRLRAARPGAVETDAQVAWARRGLSPA</sequence>
<evidence type="ECO:0000313" key="3">
    <source>
        <dbReference type="EMBL" id="PWE30976.1"/>
    </source>
</evidence>
<dbReference type="EMBL" id="QEYD01000002">
    <property type="protein sequence ID" value="PWE30976.1"/>
    <property type="molecule type" value="Genomic_DNA"/>
</dbReference>
<dbReference type="Pfam" id="PF22784">
    <property type="entry name" value="PTP-SAK"/>
    <property type="match status" value="1"/>
</dbReference>
<dbReference type="InterPro" id="IPR003595">
    <property type="entry name" value="Tyr_Pase_cat"/>
</dbReference>
<dbReference type="SMART" id="SM00404">
    <property type="entry name" value="PTPc_motif"/>
    <property type="match status" value="1"/>
</dbReference>
<dbReference type="RefSeq" id="WP_109532054.1">
    <property type="nucleotide sequence ID" value="NZ_QEYD01000002.1"/>
</dbReference>
<gene>
    <name evidence="3" type="ORF">C4N9_04275</name>
</gene>
<dbReference type="PANTHER" id="PTHR23339">
    <property type="entry name" value="TYROSINE SPECIFIC PROTEIN PHOSPHATASE AND DUAL SPECIFICITY PROTEIN PHOSPHATASE"/>
    <property type="match status" value="1"/>
</dbReference>
<name>A0A2U2CGG2_9RHOB</name>
<dbReference type="InterPro" id="IPR000387">
    <property type="entry name" value="Tyr_Pase_dom"/>
</dbReference>
<dbReference type="PROSITE" id="PS50056">
    <property type="entry name" value="TYR_PHOSPHATASE_2"/>
    <property type="match status" value="1"/>
</dbReference>
<dbReference type="OrthoDB" id="9806482at2"/>
<dbReference type="InterPro" id="IPR050561">
    <property type="entry name" value="PTP"/>
</dbReference>
<accession>A0A2U2CGG2</accession>
<keyword evidence="4" id="KW-1185">Reference proteome</keyword>
<dbReference type="SUPFAM" id="SSF52799">
    <property type="entry name" value="(Phosphotyrosine protein) phosphatases II"/>
    <property type="match status" value="1"/>
</dbReference>
<dbReference type="InterPro" id="IPR029021">
    <property type="entry name" value="Prot-tyrosine_phosphatase-like"/>
</dbReference>
<dbReference type="InterPro" id="IPR016130">
    <property type="entry name" value="Tyr_Pase_AS"/>
</dbReference>
<organism evidence="3 4">
    <name type="scientific">Pararhodobacter marinus</name>
    <dbReference type="NCBI Taxonomy" id="2184063"/>
    <lineage>
        <taxon>Bacteria</taxon>
        <taxon>Pseudomonadati</taxon>
        <taxon>Pseudomonadota</taxon>
        <taxon>Alphaproteobacteria</taxon>
        <taxon>Rhodobacterales</taxon>
        <taxon>Paracoccaceae</taxon>
        <taxon>Pararhodobacter</taxon>
    </lineage>
</organism>
<comment type="caution">
    <text evidence="3">The sequence shown here is derived from an EMBL/GenBank/DDBJ whole genome shotgun (WGS) entry which is preliminary data.</text>
</comment>
<protein>
    <submittedName>
        <fullName evidence="3">Protein phosphatase</fullName>
    </submittedName>
</protein>
<dbReference type="Gene3D" id="3.90.190.10">
    <property type="entry name" value="Protein tyrosine phosphatase superfamily"/>
    <property type="match status" value="1"/>
</dbReference>
<dbReference type="GO" id="GO:0016791">
    <property type="term" value="F:phosphatase activity"/>
    <property type="evidence" value="ECO:0007669"/>
    <property type="project" value="UniProtKB-ARBA"/>
</dbReference>
<dbReference type="PROSITE" id="PS00383">
    <property type="entry name" value="TYR_PHOSPHATASE_1"/>
    <property type="match status" value="1"/>
</dbReference>